<dbReference type="InParanoid" id="M4B9Y0"/>
<accession>M4B9Y0</accession>
<dbReference type="HOGENOM" id="CLU_2727619_0_0_1"/>
<evidence type="ECO:0000313" key="1">
    <source>
        <dbReference type="EnsemblProtists" id="HpaP803090"/>
    </source>
</evidence>
<dbReference type="AlphaFoldDB" id="M4B9Y0"/>
<dbReference type="Proteomes" id="UP000011713">
    <property type="component" value="Unassembled WGS sequence"/>
</dbReference>
<sequence>MELLTSYRATQLVLQARTKQLLPKNGHLCGNCRGYVAHILGLSLCCGLLDKWWTTGPENGPRASERSPSILR</sequence>
<reference evidence="1" key="2">
    <citation type="submission" date="2015-06" db="UniProtKB">
        <authorList>
            <consortium name="EnsemblProtists"/>
        </authorList>
    </citation>
    <scope>IDENTIFICATION</scope>
    <source>
        <strain evidence="1">Emoy2</strain>
    </source>
</reference>
<reference evidence="2" key="1">
    <citation type="journal article" date="2010" name="Science">
        <title>Signatures of adaptation to obligate biotrophy in the Hyaloperonospora arabidopsidis genome.</title>
        <authorList>
            <person name="Baxter L."/>
            <person name="Tripathy S."/>
            <person name="Ishaque N."/>
            <person name="Boot N."/>
            <person name="Cabral A."/>
            <person name="Kemen E."/>
            <person name="Thines M."/>
            <person name="Ah-Fong A."/>
            <person name="Anderson R."/>
            <person name="Badejoko W."/>
            <person name="Bittner-Eddy P."/>
            <person name="Boore J.L."/>
            <person name="Chibucos M.C."/>
            <person name="Coates M."/>
            <person name="Dehal P."/>
            <person name="Delehaunty K."/>
            <person name="Dong S."/>
            <person name="Downton P."/>
            <person name="Dumas B."/>
            <person name="Fabro G."/>
            <person name="Fronick C."/>
            <person name="Fuerstenberg S.I."/>
            <person name="Fulton L."/>
            <person name="Gaulin E."/>
            <person name="Govers F."/>
            <person name="Hughes L."/>
            <person name="Humphray S."/>
            <person name="Jiang R.H."/>
            <person name="Judelson H."/>
            <person name="Kamoun S."/>
            <person name="Kyung K."/>
            <person name="Meijer H."/>
            <person name="Minx P."/>
            <person name="Morris P."/>
            <person name="Nelson J."/>
            <person name="Phuntumart V."/>
            <person name="Qutob D."/>
            <person name="Rehmany A."/>
            <person name="Rougon-Cardoso A."/>
            <person name="Ryden P."/>
            <person name="Torto-Alalibo T."/>
            <person name="Studholme D."/>
            <person name="Wang Y."/>
            <person name="Win J."/>
            <person name="Wood J."/>
            <person name="Clifton S.W."/>
            <person name="Rogers J."/>
            <person name="Van den Ackerveken G."/>
            <person name="Jones J.D."/>
            <person name="McDowell J.M."/>
            <person name="Beynon J."/>
            <person name="Tyler B.M."/>
        </authorList>
    </citation>
    <scope>NUCLEOTIDE SEQUENCE [LARGE SCALE GENOMIC DNA]</scope>
    <source>
        <strain evidence="2">Emoy2</strain>
    </source>
</reference>
<protein>
    <submittedName>
        <fullName evidence="1">Uncharacterized protein</fullName>
    </submittedName>
</protein>
<organism evidence="1 2">
    <name type="scientific">Hyaloperonospora arabidopsidis (strain Emoy2)</name>
    <name type="common">Downy mildew agent</name>
    <name type="synonym">Peronospora arabidopsidis</name>
    <dbReference type="NCBI Taxonomy" id="559515"/>
    <lineage>
        <taxon>Eukaryota</taxon>
        <taxon>Sar</taxon>
        <taxon>Stramenopiles</taxon>
        <taxon>Oomycota</taxon>
        <taxon>Peronosporomycetes</taxon>
        <taxon>Peronosporales</taxon>
        <taxon>Peronosporaceae</taxon>
        <taxon>Hyaloperonospora</taxon>
    </lineage>
</organism>
<dbReference type="EnsemblProtists" id="HpaT803090">
    <property type="protein sequence ID" value="HpaP803090"/>
    <property type="gene ID" value="HpaG803090"/>
</dbReference>
<evidence type="ECO:0000313" key="2">
    <source>
        <dbReference type="Proteomes" id="UP000011713"/>
    </source>
</evidence>
<dbReference type="VEuPathDB" id="FungiDB:HpaG803090"/>
<keyword evidence="2" id="KW-1185">Reference proteome</keyword>
<dbReference type="EMBL" id="JH598048">
    <property type="status" value="NOT_ANNOTATED_CDS"/>
    <property type="molecule type" value="Genomic_DNA"/>
</dbReference>
<name>M4B9Y0_HYAAE</name>
<proteinExistence type="predicted"/>